<comment type="caution">
    <text evidence="4">The sequence shown here is derived from an EMBL/GenBank/DDBJ whole genome shotgun (WGS) entry which is preliminary data.</text>
</comment>
<organism evidence="4 5">
    <name type="scientific">Porites lobata</name>
    <dbReference type="NCBI Taxonomy" id="104759"/>
    <lineage>
        <taxon>Eukaryota</taxon>
        <taxon>Metazoa</taxon>
        <taxon>Cnidaria</taxon>
        <taxon>Anthozoa</taxon>
        <taxon>Hexacorallia</taxon>
        <taxon>Scleractinia</taxon>
        <taxon>Fungiina</taxon>
        <taxon>Poritidae</taxon>
        <taxon>Porites</taxon>
    </lineage>
</organism>
<dbReference type="PANTHER" id="PTHR47231">
    <property type="entry name" value="UPF0722 PROTEIN C11ORF88"/>
    <property type="match status" value="1"/>
</dbReference>
<protein>
    <recommendedName>
        <fullName evidence="2">Cilia- and flagella-associated protein HOATZ</fullName>
    </recommendedName>
</protein>
<sequence length="160" mass="18267">MANEVTFSGSSAETIELAKSFWQSIEPPPAPKSTLFVSGLNHRLPTAPAVHNGSSPSDQISRSVVNDGNFLGLQRHLEDAKERKEREEAEYIQKLTSHREEVQQTLAQRKAERLKKEEISHRRQRDDFLDMESSEEDEEAAEAMAELDRFDEILKQKEAF</sequence>
<reference evidence="4 5" key="1">
    <citation type="submission" date="2022-05" db="EMBL/GenBank/DDBJ databases">
        <authorList>
            <consortium name="Genoscope - CEA"/>
            <person name="William W."/>
        </authorList>
    </citation>
    <scope>NUCLEOTIDE SEQUENCE [LARGE SCALE GENOMIC DNA]</scope>
</reference>
<feature type="compositionally biased region" description="Basic and acidic residues" evidence="3">
    <location>
        <begin position="109"/>
        <end position="128"/>
    </location>
</feature>
<comment type="similarity">
    <text evidence="1">Belongs to the HOATZ family.</text>
</comment>
<evidence type="ECO:0000256" key="3">
    <source>
        <dbReference type="SAM" id="MobiDB-lite"/>
    </source>
</evidence>
<dbReference type="Proteomes" id="UP001159405">
    <property type="component" value="Unassembled WGS sequence"/>
</dbReference>
<gene>
    <name evidence="4" type="ORF">PLOB_00012825</name>
</gene>
<feature type="region of interest" description="Disordered" evidence="3">
    <location>
        <begin position="109"/>
        <end position="138"/>
    </location>
</feature>
<evidence type="ECO:0000313" key="4">
    <source>
        <dbReference type="EMBL" id="CAH3172220.1"/>
    </source>
</evidence>
<proteinExistence type="inferred from homology"/>
<evidence type="ECO:0000256" key="1">
    <source>
        <dbReference type="ARBA" id="ARBA00023451"/>
    </source>
</evidence>
<dbReference type="EMBL" id="CALNXK010000171">
    <property type="protein sequence ID" value="CAH3172220.1"/>
    <property type="molecule type" value="Genomic_DNA"/>
</dbReference>
<evidence type="ECO:0000313" key="5">
    <source>
        <dbReference type="Proteomes" id="UP001159405"/>
    </source>
</evidence>
<feature type="compositionally biased region" description="Acidic residues" evidence="3">
    <location>
        <begin position="129"/>
        <end position="138"/>
    </location>
</feature>
<evidence type="ECO:0000256" key="2">
    <source>
        <dbReference type="ARBA" id="ARBA00023657"/>
    </source>
</evidence>
<dbReference type="PANTHER" id="PTHR47231:SF1">
    <property type="entry name" value="CILIA- AND FLAGELLA-ASSOCIATED PROTEIN HOATZ"/>
    <property type="match status" value="1"/>
</dbReference>
<dbReference type="InterPro" id="IPR040681">
    <property type="entry name" value="HOATZ-like"/>
</dbReference>
<accession>A0ABN8R4E3</accession>
<name>A0ABN8R4E3_9CNID</name>
<dbReference type="Pfam" id="PF17664">
    <property type="entry name" value="HOATZ-like"/>
    <property type="match status" value="1"/>
</dbReference>
<keyword evidence="5" id="KW-1185">Reference proteome</keyword>